<proteinExistence type="predicted"/>
<feature type="domain" description="NAD-dependent epimerase/dehydratase" evidence="3">
    <location>
        <begin position="567"/>
        <end position="746"/>
    </location>
</feature>
<dbReference type="Pfam" id="PF01370">
    <property type="entry name" value="Epimerase"/>
    <property type="match status" value="1"/>
</dbReference>
<feature type="compositionally biased region" description="Basic and acidic residues" evidence="2">
    <location>
        <begin position="285"/>
        <end position="298"/>
    </location>
</feature>
<organism evidence="4 5">
    <name type="scientific">Caenorhabditis bovis</name>
    <dbReference type="NCBI Taxonomy" id="2654633"/>
    <lineage>
        <taxon>Eukaryota</taxon>
        <taxon>Metazoa</taxon>
        <taxon>Ecdysozoa</taxon>
        <taxon>Nematoda</taxon>
        <taxon>Chromadorea</taxon>
        <taxon>Rhabditida</taxon>
        <taxon>Rhabditina</taxon>
        <taxon>Rhabditomorpha</taxon>
        <taxon>Rhabditoidea</taxon>
        <taxon>Rhabditidae</taxon>
        <taxon>Peloderinae</taxon>
        <taxon>Caenorhabditis</taxon>
    </lineage>
</organism>
<dbReference type="InterPro" id="IPR036291">
    <property type="entry name" value="NAD(P)-bd_dom_sf"/>
</dbReference>
<gene>
    <name evidence="4" type="ORF">CBOVIS_LOCUS8314</name>
</gene>
<dbReference type="PANTHER" id="PTHR46585">
    <property type="entry name" value="INTEGRASE CORE DOMAIN CONTAINING PROTEIN"/>
    <property type="match status" value="1"/>
</dbReference>
<sequence>MEELERERERLEEMEIERQNEILEQRKETEEEKRKRIEKKRLEEEERRIAQFQEAVEKAKKEAELLRKAKLFKHVLKGAEETGEISEVEQKLLGVDVETGQRLLKEVSEFERQKRLEEQEIQKKITPRNGKDQQTSRTRSSSISMHSPAQKSPLSRNGFGRRSVRTTSRERAEVSPPVETTKIADQFVGQRTTTRDFDASTDEMIRPGSLYRPINRGVSNNMELEDEERRERESQHNKFFLRNTVASSQHHHKSSKKHTDDLTQSALFGPVPTRRRSMRMAAKPVEMHDSESRPRSFGEETSSDGSFSPDLNHNDSPLPSSTENVHPKVDVSPCAEPTKDMIGIRTRSALGSPANYLNGGGSLMGSRCASPAGNSRFLQKLEQKGAIRREEDCLSPSIRRIAEANLSRSPSITSLGGSFHNLTQLRGSMMNLSTSGEPSPNLSRFHSMTSPARQSLSNRIQKTSDRQAAVLDRLNRLRDSLHTGKNFTPPRGNRFNSQSSTPPMSPAKPFRNEVSRRILELLVMIHVYGLAAFLAIREFIFDVLNFTVNKKIEGDLKNSARFAGKCALVTGADGTIGFEIVRILVENRIEKIVAVVQTETGIFEKWKDCVQIIELDLFKPNEIPSAIKSLPSKIDYAIFTAGIMLAPEKHFEDSIEVHNCVNLLSQAFLYEKLAPKLRKSIFLTSATVRVACYLRDEQFLNVYAGPYQAYTSSKLYLSIYVQQLAEERNLKVVTVHPGTVPGKLYRNANFAVVWLNKTVLPWLMRKPRHSAILVLHTLIRNDNIIGGYYEDTEEINLKAWIPEEERLRIYSAIRRRLDDWVTRF</sequence>
<feature type="coiled-coil region" evidence="1">
    <location>
        <begin position="1"/>
        <end position="69"/>
    </location>
</feature>
<dbReference type="SUPFAM" id="SSF51735">
    <property type="entry name" value="NAD(P)-binding Rossmann-fold domains"/>
    <property type="match status" value="1"/>
</dbReference>
<evidence type="ECO:0000313" key="5">
    <source>
        <dbReference type="Proteomes" id="UP000494206"/>
    </source>
</evidence>
<dbReference type="EMBL" id="CADEPM010000005">
    <property type="protein sequence ID" value="CAB3406212.1"/>
    <property type="molecule type" value="Genomic_DNA"/>
</dbReference>
<dbReference type="InterPro" id="IPR001509">
    <property type="entry name" value="Epimerase_deHydtase"/>
</dbReference>
<feature type="region of interest" description="Disordered" evidence="2">
    <location>
        <begin position="115"/>
        <end position="336"/>
    </location>
</feature>
<dbReference type="Proteomes" id="UP000494206">
    <property type="component" value="Unassembled WGS sequence"/>
</dbReference>
<feature type="compositionally biased region" description="Basic and acidic residues" evidence="2">
    <location>
        <begin position="227"/>
        <end position="236"/>
    </location>
</feature>
<evidence type="ECO:0000256" key="1">
    <source>
        <dbReference type="SAM" id="Coils"/>
    </source>
</evidence>
<feature type="region of interest" description="Disordered" evidence="2">
    <location>
        <begin position="481"/>
        <end position="509"/>
    </location>
</feature>
<protein>
    <recommendedName>
        <fullName evidence="3">NAD-dependent epimerase/dehydratase domain-containing protein</fullName>
    </recommendedName>
</protein>
<evidence type="ECO:0000313" key="4">
    <source>
        <dbReference type="EMBL" id="CAB3406212.1"/>
    </source>
</evidence>
<reference evidence="4 5" key="1">
    <citation type="submission" date="2020-04" db="EMBL/GenBank/DDBJ databases">
        <authorList>
            <person name="Laetsch R D."/>
            <person name="Stevens L."/>
            <person name="Kumar S."/>
            <person name="Blaxter L. M."/>
        </authorList>
    </citation>
    <scope>NUCLEOTIDE SEQUENCE [LARGE SCALE GENOMIC DNA]</scope>
</reference>
<feature type="compositionally biased region" description="Polar residues" evidence="2">
    <location>
        <begin position="299"/>
        <end position="324"/>
    </location>
</feature>
<dbReference type="PANTHER" id="PTHR46585:SF4">
    <property type="entry name" value="C3H1-TYPE DOMAIN-CONTAINING PROTEIN"/>
    <property type="match status" value="1"/>
</dbReference>
<name>A0A8S1EWV5_9PELO</name>
<comment type="caution">
    <text evidence="4">The sequence shown here is derived from an EMBL/GenBank/DDBJ whole genome shotgun (WGS) entry which is preliminary data.</text>
</comment>
<evidence type="ECO:0000256" key="2">
    <source>
        <dbReference type="SAM" id="MobiDB-lite"/>
    </source>
</evidence>
<keyword evidence="5" id="KW-1185">Reference proteome</keyword>
<evidence type="ECO:0000259" key="3">
    <source>
        <dbReference type="Pfam" id="PF01370"/>
    </source>
</evidence>
<keyword evidence="1" id="KW-0175">Coiled coil</keyword>
<dbReference type="Gene3D" id="3.40.50.720">
    <property type="entry name" value="NAD(P)-binding Rossmann-like Domain"/>
    <property type="match status" value="1"/>
</dbReference>
<dbReference type="OrthoDB" id="191139at2759"/>
<dbReference type="AlphaFoldDB" id="A0A8S1EWV5"/>
<feature type="compositionally biased region" description="Low complexity" evidence="2">
    <location>
        <begin position="133"/>
        <end position="142"/>
    </location>
</feature>
<accession>A0A8S1EWV5</accession>
<feature type="compositionally biased region" description="Polar residues" evidence="2">
    <location>
        <begin position="143"/>
        <end position="155"/>
    </location>
</feature>